<dbReference type="EMBL" id="CP131061">
    <property type="protein sequence ID" value="WNY26539.1"/>
    <property type="molecule type" value="Genomic_DNA"/>
</dbReference>
<dbReference type="Proteomes" id="UP001304970">
    <property type="component" value="Chromosome"/>
</dbReference>
<protein>
    <recommendedName>
        <fullName evidence="3">DUF4177 domain-containing protein</fullName>
    </recommendedName>
</protein>
<evidence type="ECO:0000313" key="1">
    <source>
        <dbReference type="EMBL" id="WNY26539.1"/>
    </source>
</evidence>
<dbReference type="RefSeq" id="WP_338098064.1">
    <property type="nucleotide sequence ID" value="NZ_CP131061.1"/>
</dbReference>
<keyword evidence="2" id="KW-1185">Reference proteome</keyword>
<reference evidence="1 2" key="1">
    <citation type="submission" date="2023-07" db="EMBL/GenBank/DDBJ databases">
        <title>Closed genome sequence of Methanosarcinaceae archaeon Am2.</title>
        <authorList>
            <person name="Poehlein A."/>
            <person name="Protasov E."/>
            <person name="Platt K."/>
            <person name="Reeh H."/>
            <person name="Daniel R."/>
            <person name="Brune A."/>
        </authorList>
    </citation>
    <scope>NUCLEOTIDE SEQUENCE [LARGE SCALE GENOMIC DNA]</scope>
    <source>
        <strain evidence="1 2">Am2</strain>
    </source>
</reference>
<dbReference type="GeneID" id="89227702"/>
<gene>
    <name evidence="1" type="ORF">MsAm2_03020</name>
</gene>
<name>A0AA96ZVB2_9EURY</name>
<evidence type="ECO:0008006" key="3">
    <source>
        <dbReference type="Google" id="ProtNLM"/>
    </source>
</evidence>
<dbReference type="AlphaFoldDB" id="A0AA96ZVB2"/>
<accession>A0AA96ZVB2</accession>
<evidence type="ECO:0000313" key="2">
    <source>
        <dbReference type="Proteomes" id="UP001304970"/>
    </source>
</evidence>
<sequence>MSLETEAGFFEIGNTEYQKHKKHPKNKNYESLLDYEYEMDVVDELDLVSQINTYAAQGWQFASVCGEFIIFKRPIHFMD</sequence>
<proteinExistence type="predicted"/>
<organism evidence="1 2">
    <name type="scientific">Methanolapillus ohkumae</name>
    <dbReference type="NCBI Taxonomy" id="3028298"/>
    <lineage>
        <taxon>Archaea</taxon>
        <taxon>Methanobacteriati</taxon>
        <taxon>Methanobacteriota</taxon>
        <taxon>Stenosarchaea group</taxon>
        <taxon>Methanomicrobia</taxon>
        <taxon>Methanosarcinales</taxon>
        <taxon>Methanosarcinaceae</taxon>
        <taxon>Methanolapillus</taxon>
    </lineage>
</organism>